<dbReference type="Proteomes" id="UP000008198">
    <property type="component" value="Chromosome"/>
</dbReference>
<dbReference type="InterPro" id="IPR004919">
    <property type="entry name" value="GmrSD_N"/>
</dbReference>
<reference evidence="2 3" key="2">
    <citation type="journal article" date="2010" name="Nucleic Acids Res.">
        <title>Strain-specific genes of Helicobacter pylori: genome evolution driven by a novel type IV secretion system and genomic island transfer.</title>
        <authorList>
            <person name="Fischer W."/>
            <person name="Windhager L."/>
            <person name="Rohrer S."/>
            <person name="Zeiller M."/>
            <person name="Karnholz A."/>
            <person name="Hoffmann R."/>
            <person name="Zimmer R."/>
            <person name="Haas R."/>
        </authorList>
    </citation>
    <scope>NUCLEOTIDE SEQUENCE [LARGE SCALE GENOMIC DNA]</scope>
    <source>
        <strain evidence="2 3">P12</strain>
    </source>
</reference>
<dbReference type="EMBL" id="CP001217">
    <property type="protein sequence ID" value="ACJ07349.1"/>
    <property type="molecule type" value="Genomic_DNA"/>
</dbReference>
<dbReference type="KEGG" id="hpp:HPP12_0189"/>
<dbReference type="Pfam" id="PF03235">
    <property type="entry name" value="GmrSD_N"/>
    <property type="match status" value="1"/>
</dbReference>
<dbReference type="AlphaFoldDB" id="B6JPT8"/>
<dbReference type="HOGENOM" id="CLU_2973214_0_0_7"/>
<feature type="domain" description="GmrSD restriction endonucleases N-terminal" evidence="1">
    <location>
        <begin position="5"/>
        <end position="43"/>
    </location>
</feature>
<reference evidence="3" key="1">
    <citation type="submission" date="2008-10" db="EMBL/GenBank/DDBJ databases">
        <title>The complete genome sequence of Helicobacter pylori strain P12.</title>
        <authorList>
            <person name="Fischer W."/>
            <person name="Windhager L."/>
            <person name="Karnholz A."/>
            <person name="Zeiller M."/>
            <person name="Zimmer R."/>
            <person name="Haas R."/>
        </authorList>
    </citation>
    <scope>NUCLEOTIDE SEQUENCE [LARGE SCALE GENOMIC DNA]</scope>
    <source>
        <strain evidence="3">P12</strain>
    </source>
</reference>
<gene>
    <name evidence="2" type="ordered locus">HPP12_0189</name>
</gene>
<protein>
    <recommendedName>
        <fullName evidence="1">GmrSD restriction endonucleases N-terminal domain-containing protein</fullName>
    </recommendedName>
</protein>
<sequence>MKTTIKEIFQEEGYSIPNYQRDYAWKEKNFKDLWEDLEEAIEYNKKGQGAFYRHHGCR</sequence>
<accession>B6JPT8</accession>
<name>B6JPT8_HELP2</name>
<evidence type="ECO:0000313" key="2">
    <source>
        <dbReference type="EMBL" id="ACJ07349.1"/>
    </source>
</evidence>
<organism evidence="2 3">
    <name type="scientific">Helicobacter pylori (strain P12)</name>
    <dbReference type="NCBI Taxonomy" id="570508"/>
    <lineage>
        <taxon>Bacteria</taxon>
        <taxon>Pseudomonadati</taxon>
        <taxon>Campylobacterota</taxon>
        <taxon>Epsilonproteobacteria</taxon>
        <taxon>Campylobacterales</taxon>
        <taxon>Helicobacteraceae</taxon>
        <taxon>Helicobacter</taxon>
    </lineage>
</organism>
<proteinExistence type="predicted"/>
<evidence type="ECO:0000259" key="1">
    <source>
        <dbReference type="Pfam" id="PF03235"/>
    </source>
</evidence>
<evidence type="ECO:0000313" key="3">
    <source>
        <dbReference type="Proteomes" id="UP000008198"/>
    </source>
</evidence>